<proteinExistence type="inferred from homology"/>
<name>A0A0U9HKF5_KLENI</name>
<feature type="domain" description="K+ potassium transporter C-terminal" evidence="13">
    <location>
        <begin position="620"/>
        <end position="788"/>
    </location>
</feature>
<feature type="transmembrane region" description="Helical" evidence="10">
    <location>
        <begin position="406"/>
        <end position="433"/>
    </location>
</feature>
<organism evidence="14 15">
    <name type="scientific">Klebsormidium nitens</name>
    <name type="common">Green alga</name>
    <name type="synonym">Ulothrix nitens</name>
    <dbReference type="NCBI Taxonomy" id="105231"/>
    <lineage>
        <taxon>Eukaryota</taxon>
        <taxon>Viridiplantae</taxon>
        <taxon>Streptophyta</taxon>
        <taxon>Klebsormidiophyceae</taxon>
        <taxon>Klebsormidiales</taxon>
        <taxon>Klebsormidiaceae</taxon>
        <taxon>Klebsormidium</taxon>
    </lineage>
</organism>
<dbReference type="InterPro" id="IPR053952">
    <property type="entry name" value="K_trans_C"/>
</dbReference>
<evidence type="ECO:0000256" key="8">
    <source>
        <dbReference type="ARBA" id="ARBA00023065"/>
    </source>
</evidence>
<feature type="transmembrane region" description="Helical" evidence="10">
    <location>
        <begin position="484"/>
        <end position="508"/>
    </location>
</feature>
<evidence type="ECO:0000259" key="12">
    <source>
        <dbReference type="Pfam" id="PF02705"/>
    </source>
</evidence>
<evidence type="ECO:0000256" key="5">
    <source>
        <dbReference type="ARBA" id="ARBA00022692"/>
    </source>
</evidence>
<feature type="transmembrane region" description="Helical" evidence="10">
    <location>
        <begin position="79"/>
        <end position="100"/>
    </location>
</feature>
<feature type="transmembrane region" description="Helical" evidence="10">
    <location>
        <begin position="515"/>
        <end position="533"/>
    </location>
</feature>
<feature type="transmembrane region" description="Helical" evidence="10">
    <location>
        <begin position="256"/>
        <end position="275"/>
    </location>
</feature>
<feature type="transmembrane region" description="Helical" evidence="10">
    <location>
        <begin position="287"/>
        <end position="313"/>
    </location>
</feature>
<dbReference type="GO" id="GO:0006813">
    <property type="term" value="P:potassium ion transport"/>
    <property type="evidence" value="ECO:0000318"/>
    <property type="project" value="GO_Central"/>
</dbReference>
<evidence type="ECO:0000256" key="3">
    <source>
        <dbReference type="ARBA" id="ARBA00022448"/>
    </source>
</evidence>
<evidence type="ECO:0000313" key="15">
    <source>
        <dbReference type="Proteomes" id="UP000054558"/>
    </source>
</evidence>
<evidence type="ECO:0000256" key="4">
    <source>
        <dbReference type="ARBA" id="ARBA00022538"/>
    </source>
</evidence>
<gene>
    <name evidence="14" type="ORF">KFL_003350050</name>
</gene>
<dbReference type="Proteomes" id="UP000054558">
    <property type="component" value="Unassembled WGS sequence"/>
</dbReference>
<keyword evidence="7 10" id="KW-1133">Transmembrane helix</keyword>
<feature type="transmembrane region" description="Helical" evidence="10">
    <location>
        <begin position="120"/>
        <end position="138"/>
    </location>
</feature>
<dbReference type="InterPro" id="IPR003855">
    <property type="entry name" value="K+_transporter"/>
</dbReference>
<dbReference type="GO" id="GO:0016020">
    <property type="term" value="C:membrane"/>
    <property type="evidence" value="ECO:0000318"/>
    <property type="project" value="GO_Central"/>
</dbReference>
<feature type="transmembrane region" description="Helical" evidence="10">
    <location>
        <begin position="364"/>
        <end position="386"/>
    </location>
</feature>
<reference evidence="14 15" key="1">
    <citation type="journal article" date="2014" name="Nat. Commun.">
        <title>Klebsormidium flaccidum genome reveals primary factors for plant terrestrial adaptation.</title>
        <authorList>
            <person name="Hori K."/>
            <person name="Maruyama F."/>
            <person name="Fujisawa T."/>
            <person name="Togashi T."/>
            <person name="Yamamoto N."/>
            <person name="Seo M."/>
            <person name="Sato S."/>
            <person name="Yamada T."/>
            <person name="Mori H."/>
            <person name="Tajima N."/>
            <person name="Moriyama T."/>
            <person name="Ikeuchi M."/>
            <person name="Watanabe M."/>
            <person name="Wada H."/>
            <person name="Kobayashi K."/>
            <person name="Saito M."/>
            <person name="Masuda T."/>
            <person name="Sasaki-Sekimoto Y."/>
            <person name="Mashiguchi K."/>
            <person name="Awai K."/>
            <person name="Shimojima M."/>
            <person name="Masuda S."/>
            <person name="Iwai M."/>
            <person name="Nobusawa T."/>
            <person name="Narise T."/>
            <person name="Kondo S."/>
            <person name="Saito H."/>
            <person name="Sato R."/>
            <person name="Murakawa M."/>
            <person name="Ihara Y."/>
            <person name="Oshima-Yamada Y."/>
            <person name="Ohtaka K."/>
            <person name="Satoh M."/>
            <person name="Sonobe K."/>
            <person name="Ishii M."/>
            <person name="Ohtani R."/>
            <person name="Kanamori-Sato M."/>
            <person name="Honoki R."/>
            <person name="Miyazaki D."/>
            <person name="Mochizuki H."/>
            <person name="Umetsu J."/>
            <person name="Higashi K."/>
            <person name="Shibata D."/>
            <person name="Kamiya Y."/>
            <person name="Sato N."/>
            <person name="Nakamura Y."/>
            <person name="Tabata S."/>
            <person name="Ida S."/>
            <person name="Kurokawa K."/>
            <person name="Ohta H."/>
        </authorList>
    </citation>
    <scope>NUCLEOTIDE SEQUENCE [LARGE SCALE GENOMIC DNA]</scope>
    <source>
        <strain evidence="14 15">NIES-2285</strain>
    </source>
</reference>
<feature type="region of interest" description="Disordered" evidence="11">
    <location>
        <begin position="37"/>
        <end position="57"/>
    </location>
</feature>
<feature type="transmembrane region" description="Helical" evidence="10">
    <location>
        <begin position="454"/>
        <end position="478"/>
    </location>
</feature>
<evidence type="ECO:0000256" key="9">
    <source>
        <dbReference type="ARBA" id="ARBA00023136"/>
    </source>
</evidence>
<dbReference type="EMBL" id="DF237284">
    <property type="protein sequence ID" value="GAQ87155.1"/>
    <property type="molecule type" value="Genomic_DNA"/>
</dbReference>
<dbReference type="GO" id="GO:0015079">
    <property type="term" value="F:potassium ion transmembrane transporter activity"/>
    <property type="evidence" value="ECO:0000318"/>
    <property type="project" value="GO_Central"/>
</dbReference>
<dbReference type="STRING" id="105231.A0A0U9HKF5"/>
<evidence type="ECO:0000313" key="14">
    <source>
        <dbReference type="EMBL" id="GAQ87155.1"/>
    </source>
</evidence>
<dbReference type="PANTHER" id="PTHR30540:SF83">
    <property type="entry name" value="K+ POTASSIUM TRANSPORTER"/>
    <property type="match status" value="1"/>
</dbReference>
<evidence type="ECO:0000256" key="11">
    <source>
        <dbReference type="SAM" id="MobiDB-lite"/>
    </source>
</evidence>
<accession>A0A0U9HKF5</accession>
<comment type="subcellular location">
    <subcellularLocation>
        <location evidence="1 10">Membrane</location>
        <topology evidence="1 10">Multi-pass membrane protein</topology>
    </subcellularLocation>
</comment>
<keyword evidence="8 10" id="KW-0406">Ion transport</keyword>
<dbReference type="AlphaFoldDB" id="A0A0U9HKF5"/>
<evidence type="ECO:0000256" key="6">
    <source>
        <dbReference type="ARBA" id="ARBA00022958"/>
    </source>
</evidence>
<dbReference type="NCBIfam" id="TIGR00794">
    <property type="entry name" value="kup"/>
    <property type="match status" value="1"/>
</dbReference>
<feature type="transmembrane region" description="Helical" evidence="10">
    <location>
        <begin position="213"/>
        <end position="236"/>
    </location>
</feature>
<evidence type="ECO:0000259" key="13">
    <source>
        <dbReference type="Pfam" id="PF22776"/>
    </source>
</evidence>
<keyword evidence="4 10" id="KW-0633">Potassium transport</keyword>
<feature type="transmembrane region" description="Helical" evidence="10">
    <location>
        <begin position="545"/>
        <end position="563"/>
    </location>
</feature>
<dbReference type="Pfam" id="PF22776">
    <property type="entry name" value="K_trans_C"/>
    <property type="match status" value="1"/>
</dbReference>
<keyword evidence="3" id="KW-0813">Transport</keyword>
<protein>
    <recommendedName>
        <fullName evidence="10">Potassium transporter</fullName>
    </recommendedName>
</protein>
<evidence type="ECO:0000256" key="10">
    <source>
        <dbReference type="RuleBase" id="RU321113"/>
    </source>
</evidence>
<dbReference type="PANTHER" id="PTHR30540">
    <property type="entry name" value="OSMOTIC STRESS POTASSIUM TRANSPORTER"/>
    <property type="match status" value="1"/>
</dbReference>
<dbReference type="OrthoDB" id="504708at2759"/>
<keyword evidence="15" id="KW-1185">Reference proteome</keyword>
<evidence type="ECO:0000256" key="2">
    <source>
        <dbReference type="ARBA" id="ARBA00008440"/>
    </source>
</evidence>
<comment type="similarity">
    <text evidence="2 10">Belongs to the HAK/KUP transporter (TC 2.A.72.3) family.</text>
</comment>
<comment type="function">
    <text evidence="10">Potassium transporter.</text>
</comment>
<keyword evidence="5 10" id="KW-0812">Transmembrane</keyword>
<evidence type="ECO:0000256" key="1">
    <source>
        <dbReference type="ARBA" id="ARBA00004141"/>
    </source>
</evidence>
<sequence>MTPESSESASLPILALRSLLSKSKSCMAMDKAGATIKPASEGSSVNGTRPEVEMGPTASVWTGDADLEGQKKRHLAKKAGLLATIGLAYRATGVVYGDIGTSPLYVYSSTFSDGTPSTDRILGCASLIFWTLTLAVLIKYMCFVMFADDNGEGGTFALYSLLCRNANITPGGGAAPVAADLQLSRYTSKHSSRQFLTRKTPARVLKNMLERKAWARNALLILVLVMTSMVLGDGVLTPAQSVLGAVYGIQVKLPSTSTSVIVGVSCAIVVALFAAQPFGTGRVGFMFAPVVIIWFASNVVIAIYNTATYYPGIYKCLSPHYAYFFFKDDAHRGWRQLAGVFLAITGAEATFADLGHFSRAGVQLGFVGLAYPSLVITYFGQAAWLIKHPDEVGSTFYASIPGGDGLFWYMFVVATLAATVASQAMISGAFSIVKQSMALGCFPRLRVFNTSDRVTGQVYIPEVNWVMMILTVIVIVIFKNTTKLGLAYGVAVSAMMVGTDLLIFIVMLMVWESNVVAAVAFLLFYAFFDGTYLSANLEKVPDGGWYAILVAGVVSALSLIWYWGTSKKLTYLFANKTRLEDLVTVHRPPPSSDAPSERALAPRDGTLANARTGLPILRAPGIALTYSETLVGAPPLMPSLIDRWSCLHQHVVLVTVRQVAVPRVDPEERILVQKLPYPGMYRAVARYGYLDRVNHGSAFVLKLTDRLSTLDPDIKRAAADADAAAGAGVGTVLYIFSRQKLTSHKGEDDNVVLRWVRRFMLETVYGTMVKFAHVSHEEWGIPHANKFEGGASAGQWSESRRFVCALIPTGDSGGPGRLCIRSSR</sequence>
<keyword evidence="9 10" id="KW-0472">Membrane</keyword>
<dbReference type="InterPro" id="IPR053951">
    <property type="entry name" value="K_trans_N"/>
</dbReference>
<keyword evidence="6 10" id="KW-0630">Potassium</keyword>
<dbReference type="OMA" id="IFHGQLY"/>
<evidence type="ECO:0000256" key="7">
    <source>
        <dbReference type="ARBA" id="ARBA00022989"/>
    </source>
</evidence>
<dbReference type="Pfam" id="PF02705">
    <property type="entry name" value="K_trans"/>
    <property type="match status" value="1"/>
</dbReference>
<feature type="transmembrane region" description="Helical" evidence="10">
    <location>
        <begin position="333"/>
        <end position="352"/>
    </location>
</feature>
<feature type="domain" description="K+ potassium transporter integral membrane" evidence="12">
    <location>
        <begin position="88"/>
        <end position="583"/>
    </location>
</feature>